<feature type="domain" description="Glucose-methanol-choline oxidoreductase N-terminal" evidence="6">
    <location>
        <begin position="27"/>
        <end position="351"/>
    </location>
</feature>
<evidence type="ECO:0000313" key="8">
    <source>
        <dbReference type="EMBL" id="MCL6217029.1"/>
    </source>
</evidence>
<dbReference type="Pfam" id="PF05199">
    <property type="entry name" value="GMC_oxred_C"/>
    <property type="match status" value="1"/>
</dbReference>
<dbReference type="InterPro" id="IPR007867">
    <property type="entry name" value="GMC_OxRtase_C"/>
</dbReference>
<dbReference type="Proteomes" id="UP001139521">
    <property type="component" value="Unassembled WGS sequence"/>
</dbReference>
<dbReference type="InterPro" id="IPR051473">
    <property type="entry name" value="P2Ox-like"/>
</dbReference>
<evidence type="ECO:0000256" key="1">
    <source>
        <dbReference type="ARBA" id="ARBA00001974"/>
    </source>
</evidence>
<comment type="cofactor">
    <cofactor evidence="1">
        <name>FAD</name>
        <dbReference type="ChEBI" id="CHEBI:57692"/>
    </cofactor>
</comment>
<evidence type="ECO:0000256" key="4">
    <source>
        <dbReference type="ARBA" id="ARBA00022827"/>
    </source>
</evidence>
<protein>
    <submittedName>
        <fullName evidence="8">GMC family oxidoreductase</fullName>
    </submittedName>
</protein>
<feature type="domain" description="Glucose-methanol-choline oxidoreductase C-terminal" evidence="7">
    <location>
        <begin position="441"/>
        <end position="560"/>
    </location>
</feature>
<dbReference type="InterPro" id="IPR000172">
    <property type="entry name" value="GMC_OxRdtase_N"/>
</dbReference>
<dbReference type="RefSeq" id="WP_249600018.1">
    <property type="nucleotide sequence ID" value="NZ_JAKHSK010000002.1"/>
</dbReference>
<dbReference type="InterPro" id="IPR036188">
    <property type="entry name" value="FAD/NAD-bd_sf"/>
</dbReference>
<dbReference type="PANTHER" id="PTHR42784">
    <property type="entry name" value="PYRANOSE 2-OXIDASE"/>
    <property type="match status" value="1"/>
</dbReference>
<keyword evidence="9" id="KW-1185">Reference proteome</keyword>
<evidence type="ECO:0000259" key="7">
    <source>
        <dbReference type="Pfam" id="PF05199"/>
    </source>
</evidence>
<evidence type="ECO:0000256" key="2">
    <source>
        <dbReference type="ARBA" id="ARBA00010790"/>
    </source>
</evidence>
<accession>A0A9X1ZNC8</accession>
<keyword evidence="4" id="KW-0274">FAD</keyword>
<keyword evidence="5" id="KW-0560">Oxidoreductase</keyword>
<organism evidence="8 9">
    <name type="scientific">Zunongwangia pacifica</name>
    <dbReference type="NCBI Taxonomy" id="2911062"/>
    <lineage>
        <taxon>Bacteria</taxon>
        <taxon>Pseudomonadati</taxon>
        <taxon>Bacteroidota</taxon>
        <taxon>Flavobacteriia</taxon>
        <taxon>Flavobacteriales</taxon>
        <taxon>Flavobacteriaceae</taxon>
        <taxon>Zunongwangia</taxon>
    </lineage>
</organism>
<dbReference type="AlphaFoldDB" id="A0A9X1ZNC8"/>
<dbReference type="GO" id="GO:0050660">
    <property type="term" value="F:flavin adenine dinucleotide binding"/>
    <property type="evidence" value="ECO:0007669"/>
    <property type="project" value="InterPro"/>
</dbReference>
<comment type="caution">
    <text evidence="8">The sequence shown here is derived from an EMBL/GenBank/DDBJ whole genome shotgun (WGS) entry which is preliminary data.</text>
</comment>
<comment type="similarity">
    <text evidence="2">Belongs to the GMC oxidoreductase family.</text>
</comment>
<dbReference type="EMBL" id="JAKHSK010000002">
    <property type="protein sequence ID" value="MCL6217029.1"/>
    <property type="molecule type" value="Genomic_DNA"/>
</dbReference>
<gene>
    <name evidence="8" type="ORF">L1967_01880</name>
</gene>
<dbReference type="PANTHER" id="PTHR42784:SF1">
    <property type="entry name" value="PYRANOSE 2-OXIDASE"/>
    <property type="match status" value="1"/>
</dbReference>
<keyword evidence="3" id="KW-0285">Flavoprotein</keyword>
<reference evidence="8" key="1">
    <citation type="submission" date="2022-01" db="EMBL/GenBank/DDBJ databases">
        <title>Genome sequencing of Zunongwangia sp. M21534 genome.</title>
        <authorList>
            <person name="Chen Y."/>
            <person name="Dong C."/>
            <person name="Shao Z."/>
        </authorList>
    </citation>
    <scope>NUCLEOTIDE SEQUENCE</scope>
    <source>
        <strain evidence="8">MCCC M21534</strain>
    </source>
</reference>
<evidence type="ECO:0000256" key="5">
    <source>
        <dbReference type="ARBA" id="ARBA00023002"/>
    </source>
</evidence>
<dbReference type="SUPFAM" id="SSF51905">
    <property type="entry name" value="FAD/NAD(P)-binding domain"/>
    <property type="match status" value="1"/>
</dbReference>
<evidence type="ECO:0000256" key="3">
    <source>
        <dbReference type="ARBA" id="ARBA00022630"/>
    </source>
</evidence>
<name>A0A9X1ZNC8_9FLAO</name>
<dbReference type="SUPFAM" id="SSF54373">
    <property type="entry name" value="FAD-linked reductases, C-terminal domain"/>
    <property type="match status" value="1"/>
</dbReference>
<evidence type="ECO:0000313" key="9">
    <source>
        <dbReference type="Proteomes" id="UP001139521"/>
    </source>
</evidence>
<sequence length="577" mass="64627">MVTDLKKKENISSPNFSLKAEKKNSYDAIVVGSGITGGWAAKELCEKGLKTLVLERGRNVEHVKDYPTATKNPWDFPHRGRVPLEVQKENPVVSSCYAFNEGTEHFFVKDKEHPYEQVKPFHWIRGYQVGGKSLIWGRWTQRWSDLDFEANAKEGIAIDWPIRYKDIASWYSYVEKFVGISGNKDGIPHLPDGEFQPPMEMNCLEKHFKKSIEDNYSNRMLITSRTANLTKELPGRAPCQYRNLCARGCPYGAYFSSNSSTLPAAAATNNLTLRSHAVVQSVIYDEKNQKATGVRVIDTITKETSEYYAKIIFLNAGTINTTSILLNSTSERFPNGMGNDSGALGHYLMDHNYRGALGGSHNGFQDQYYFGRKPTGVYLPRFRNVGNDVQEDFLRGFAFAAGGSRRRGQETDAAFGAPLKEALTKPGVWDLWMTGMGECLPYEDNKVTLSKDKVDEWGMPIIKIDFEFKENEMRMLEDILSTGAEMLETAGFTNIEANDSHQVPGLGIHEMGTARMGRDSQTSVLNAHNQVWGAENVFVTDGACMTSNACQNPSLTYMALTARAADYAVNELKKQNF</sequence>
<dbReference type="Gene3D" id="3.50.50.60">
    <property type="entry name" value="FAD/NAD(P)-binding domain"/>
    <property type="match status" value="2"/>
</dbReference>
<dbReference type="Pfam" id="PF00732">
    <property type="entry name" value="GMC_oxred_N"/>
    <property type="match status" value="1"/>
</dbReference>
<dbReference type="GO" id="GO:0016614">
    <property type="term" value="F:oxidoreductase activity, acting on CH-OH group of donors"/>
    <property type="evidence" value="ECO:0007669"/>
    <property type="project" value="InterPro"/>
</dbReference>
<evidence type="ECO:0000259" key="6">
    <source>
        <dbReference type="Pfam" id="PF00732"/>
    </source>
</evidence>
<proteinExistence type="inferred from homology"/>